<evidence type="ECO:0008006" key="9">
    <source>
        <dbReference type="Google" id="ProtNLM"/>
    </source>
</evidence>
<dbReference type="Pfam" id="PF21729">
    <property type="entry name" value="IRX15_IRX15L_GXM"/>
    <property type="match status" value="1"/>
</dbReference>
<evidence type="ECO:0000256" key="4">
    <source>
        <dbReference type="ARBA" id="ARBA00023136"/>
    </source>
</evidence>
<dbReference type="PANTHER" id="PTHR31444">
    <property type="entry name" value="OS11G0490100 PROTEIN"/>
    <property type="match status" value="1"/>
</dbReference>
<dbReference type="NCBIfam" id="TIGR01627">
    <property type="entry name" value="A_thal_3515"/>
    <property type="match status" value="1"/>
</dbReference>
<evidence type="ECO:0000313" key="7">
    <source>
        <dbReference type="EMBL" id="KAK7411000.1"/>
    </source>
</evidence>
<dbReference type="GO" id="GO:0000139">
    <property type="term" value="C:Golgi membrane"/>
    <property type="evidence" value="ECO:0007669"/>
    <property type="project" value="UniProtKB-SubCell"/>
</dbReference>
<evidence type="ECO:0000256" key="1">
    <source>
        <dbReference type="ARBA" id="ARBA00004194"/>
    </source>
</evidence>
<feature type="transmembrane region" description="Helical" evidence="6">
    <location>
        <begin position="38"/>
        <end position="61"/>
    </location>
</feature>
<accession>A0AAN9XUP0</accession>
<feature type="region of interest" description="Disordered" evidence="5">
    <location>
        <begin position="84"/>
        <end position="103"/>
    </location>
</feature>
<keyword evidence="3 6" id="KW-1133">Transmembrane helix</keyword>
<protein>
    <recommendedName>
        <fullName evidence="9">Polysaccharide biosynthesis domain-containing protein</fullName>
    </recommendedName>
</protein>
<keyword evidence="8" id="KW-1185">Reference proteome</keyword>
<sequence length="308" mass="35204">MPPDVTHFRLQFSPQLTHEKQRSSHRYRQGMYLTKKKLIPILLLILSIISILRLLILSLILRTSSALSPPSQHISPLFSTHNKVASHAPDSTKHPRRPSNSTLTEKEFKVLSNLVALKSPCNLLIFGFQPQYLTLSSMNAAGSTIFLDDDYHHDMMIGKVTTNSYNTRTYKLGYSVPSKKAYNLLKHARQNQVCAPNPTVIQKSKCKLALRNLPLEVYEKKWDIIVVDGPKGNSPESPGRMGSIYTASVLARALNVYDVDVIVHDVDRMIEKWFSWEFLCHDNLFYSKGKLWHFRITHHFNSTIFCPS</sequence>
<evidence type="ECO:0000256" key="3">
    <source>
        <dbReference type="ARBA" id="ARBA00022989"/>
    </source>
</evidence>
<dbReference type="InterPro" id="IPR006514">
    <property type="entry name" value="IRX15/GXM/AGM"/>
</dbReference>
<gene>
    <name evidence="7" type="ORF">VNO78_02302</name>
</gene>
<reference evidence="7 8" key="1">
    <citation type="submission" date="2024-01" db="EMBL/GenBank/DDBJ databases">
        <title>The genomes of 5 underutilized Papilionoideae crops provide insights into root nodulation and disease resistanc.</title>
        <authorList>
            <person name="Jiang F."/>
        </authorList>
    </citation>
    <scope>NUCLEOTIDE SEQUENCE [LARGE SCALE GENOMIC DNA]</scope>
    <source>
        <strain evidence="7">DUOXIRENSHENG_FW03</strain>
        <tissue evidence="7">Leaves</tissue>
    </source>
</reference>
<evidence type="ECO:0000256" key="6">
    <source>
        <dbReference type="SAM" id="Phobius"/>
    </source>
</evidence>
<comment type="caution">
    <text evidence="7">The sequence shown here is derived from an EMBL/GenBank/DDBJ whole genome shotgun (WGS) entry which is preliminary data.</text>
</comment>
<organism evidence="7 8">
    <name type="scientific">Psophocarpus tetragonolobus</name>
    <name type="common">Winged bean</name>
    <name type="synonym">Dolichos tetragonolobus</name>
    <dbReference type="NCBI Taxonomy" id="3891"/>
    <lineage>
        <taxon>Eukaryota</taxon>
        <taxon>Viridiplantae</taxon>
        <taxon>Streptophyta</taxon>
        <taxon>Embryophyta</taxon>
        <taxon>Tracheophyta</taxon>
        <taxon>Spermatophyta</taxon>
        <taxon>Magnoliopsida</taxon>
        <taxon>eudicotyledons</taxon>
        <taxon>Gunneridae</taxon>
        <taxon>Pentapetalae</taxon>
        <taxon>rosids</taxon>
        <taxon>fabids</taxon>
        <taxon>Fabales</taxon>
        <taxon>Fabaceae</taxon>
        <taxon>Papilionoideae</taxon>
        <taxon>50 kb inversion clade</taxon>
        <taxon>NPAAA clade</taxon>
        <taxon>indigoferoid/millettioid clade</taxon>
        <taxon>Phaseoleae</taxon>
        <taxon>Psophocarpus</taxon>
    </lineage>
</organism>
<dbReference type="GO" id="GO:0045492">
    <property type="term" value="P:xylan biosynthetic process"/>
    <property type="evidence" value="ECO:0007669"/>
    <property type="project" value="InterPro"/>
</dbReference>
<dbReference type="EMBL" id="JAYMYS010000001">
    <property type="protein sequence ID" value="KAK7411000.1"/>
    <property type="molecule type" value="Genomic_DNA"/>
</dbReference>
<name>A0AAN9XUP0_PSOTE</name>
<proteinExistence type="predicted"/>
<comment type="subcellular location">
    <subcellularLocation>
        <location evidence="1">Golgi apparatus membrane</location>
        <topology evidence="1">Single-pass membrane protein</topology>
    </subcellularLocation>
</comment>
<keyword evidence="4 6" id="KW-0472">Membrane</keyword>
<dbReference type="Proteomes" id="UP001386955">
    <property type="component" value="Unassembled WGS sequence"/>
</dbReference>
<keyword evidence="2 6" id="KW-0812">Transmembrane</keyword>
<evidence type="ECO:0000313" key="8">
    <source>
        <dbReference type="Proteomes" id="UP001386955"/>
    </source>
</evidence>
<dbReference type="AlphaFoldDB" id="A0AAN9XUP0"/>
<evidence type="ECO:0000256" key="2">
    <source>
        <dbReference type="ARBA" id="ARBA00022692"/>
    </source>
</evidence>
<evidence type="ECO:0000256" key="5">
    <source>
        <dbReference type="SAM" id="MobiDB-lite"/>
    </source>
</evidence>